<gene>
    <name evidence="2" type="ORF">CYMTET_20516</name>
</gene>
<sequence>MEAHNSKVTGRKMATCHCAEYLLCLYNGPLNKHLAIARAERAKFYEHGRKSNMTKSIGMNKTWWKYASVIIDGMTQWTTRLPHFRRIPKHLDKKDFLDVHNMGSMIENVGRFMDFNYANFKDDANFLVNVLHRDILRIQEHRRNGDGENPYPMPEVLYVQLDNVSTNKSKLMIAYAAWLVAHDCFTDGVTCEHIEKIYDFASWMSGHAIDCHEISKQQAVKSFKDANDEVVMQHKQYFTSPIWLPETPLPRLKSEPPAVGPRWLPCPAAIH</sequence>
<dbReference type="InterPro" id="IPR057191">
    <property type="entry name" value="DUF7869"/>
</dbReference>
<reference evidence="2 3" key="1">
    <citation type="journal article" date="2015" name="Genome Biol. Evol.">
        <title>Comparative Genomics of a Bacterivorous Green Alga Reveals Evolutionary Causalities and Consequences of Phago-Mixotrophic Mode of Nutrition.</title>
        <authorList>
            <person name="Burns J.A."/>
            <person name="Paasch A."/>
            <person name="Narechania A."/>
            <person name="Kim E."/>
        </authorList>
    </citation>
    <scope>NUCLEOTIDE SEQUENCE [LARGE SCALE GENOMIC DNA]</scope>
    <source>
        <strain evidence="2 3">PLY_AMNH</strain>
    </source>
</reference>
<accession>A0AAE0G3X1</accession>
<keyword evidence="3" id="KW-1185">Reference proteome</keyword>
<dbReference type="PANTHER" id="PTHR33153:SF3">
    <property type="entry name" value="TRAFFICKING PROTEIN PARTICLE COMPLEX SUBUNIT 11 DOMAIN-CONTAINING PROTEIN"/>
    <property type="match status" value="1"/>
</dbReference>
<dbReference type="Pfam" id="PF25273">
    <property type="entry name" value="DUF7869"/>
    <property type="match status" value="1"/>
</dbReference>
<proteinExistence type="predicted"/>
<evidence type="ECO:0000259" key="1">
    <source>
        <dbReference type="Pfam" id="PF25273"/>
    </source>
</evidence>
<dbReference type="AlphaFoldDB" id="A0AAE0G3X1"/>
<evidence type="ECO:0000313" key="2">
    <source>
        <dbReference type="EMBL" id="KAK3271117.1"/>
    </source>
</evidence>
<name>A0AAE0G3X1_9CHLO</name>
<comment type="caution">
    <text evidence="2">The sequence shown here is derived from an EMBL/GenBank/DDBJ whole genome shotgun (WGS) entry which is preliminary data.</text>
</comment>
<organism evidence="2 3">
    <name type="scientific">Cymbomonas tetramitiformis</name>
    <dbReference type="NCBI Taxonomy" id="36881"/>
    <lineage>
        <taxon>Eukaryota</taxon>
        <taxon>Viridiplantae</taxon>
        <taxon>Chlorophyta</taxon>
        <taxon>Pyramimonadophyceae</taxon>
        <taxon>Pyramimonadales</taxon>
        <taxon>Pyramimonadaceae</taxon>
        <taxon>Cymbomonas</taxon>
    </lineage>
</organism>
<evidence type="ECO:0000313" key="3">
    <source>
        <dbReference type="Proteomes" id="UP001190700"/>
    </source>
</evidence>
<feature type="domain" description="DUF7869" evidence="1">
    <location>
        <begin position="89"/>
        <end position="186"/>
    </location>
</feature>
<dbReference type="Proteomes" id="UP001190700">
    <property type="component" value="Unassembled WGS sequence"/>
</dbReference>
<dbReference type="EMBL" id="LGRX02009995">
    <property type="protein sequence ID" value="KAK3271117.1"/>
    <property type="molecule type" value="Genomic_DNA"/>
</dbReference>
<protein>
    <recommendedName>
        <fullName evidence="1">DUF7869 domain-containing protein</fullName>
    </recommendedName>
</protein>
<dbReference type="PANTHER" id="PTHR33153">
    <property type="entry name" value="MYND-TYPE DOMAIN-CONTAINING PROTEIN"/>
    <property type="match status" value="1"/>
</dbReference>